<evidence type="ECO:0000313" key="4">
    <source>
        <dbReference type="EMBL" id="AEN91798.1"/>
    </source>
</evidence>
<comment type="similarity">
    <text evidence="1">Belongs to the ABC transporter superfamily.</text>
</comment>
<dbReference type="PANTHER" id="PTHR43166">
    <property type="entry name" value="AMINO ACID IMPORT ATP-BINDING PROTEIN"/>
    <property type="match status" value="1"/>
</dbReference>
<sequence length="78" mass="8527">MIVFEGVNKYYGDFHVLKDINLTIKKGEVVVVIGPSGSGKSTMLRCINYLETISNGQLTVNNILVADKKQILINCAAI</sequence>
<evidence type="ECO:0000256" key="2">
    <source>
        <dbReference type="ARBA" id="ARBA00022448"/>
    </source>
</evidence>
<feature type="domain" description="ABC transporter" evidence="3">
    <location>
        <begin position="17"/>
        <end position="67"/>
    </location>
</feature>
<name>A0A8D3X3R1_PRIMW</name>
<dbReference type="Proteomes" id="UP000001283">
    <property type="component" value="Chromosome"/>
</dbReference>
<reference evidence="4 5" key="1">
    <citation type="journal article" date="2011" name="J. Bacteriol.">
        <title>Complete genome sequence of the industrial strain Bacillus megaterium WSH-002.</title>
        <authorList>
            <person name="Liu L."/>
            <person name="Li Y."/>
            <person name="Zhang J."/>
            <person name="Zou W."/>
            <person name="Zhou Z."/>
            <person name="Liu J."/>
            <person name="Li X."/>
            <person name="Wang L."/>
            <person name="Chen J."/>
        </authorList>
    </citation>
    <scope>NUCLEOTIDE SEQUENCE [LARGE SCALE GENOMIC DNA]</scope>
    <source>
        <strain evidence="4 5">WSH-002</strain>
    </source>
</reference>
<dbReference type="KEGG" id="bmh:BMWSH_4920"/>
<evidence type="ECO:0000313" key="5">
    <source>
        <dbReference type="Proteomes" id="UP000001283"/>
    </source>
</evidence>
<gene>
    <name evidence="4" type="ORF">BMWSH_4920</name>
</gene>
<dbReference type="GO" id="GO:0005524">
    <property type="term" value="F:ATP binding"/>
    <property type="evidence" value="ECO:0007669"/>
    <property type="project" value="InterPro"/>
</dbReference>
<dbReference type="InterPro" id="IPR050086">
    <property type="entry name" value="MetN_ABC_transporter-like"/>
</dbReference>
<accession>A0A8D3X3R1</accession>
<dbReference type="Pfam" id="PF00005">
    <property type="entry name" value="ABC_tran"/>
    <property type="match status" value="1"/>
</dbReference>
<protein>
    <submittedName>
        <fullName evidence="4">ABC-type polar amino acid transport system, ATPase component</fullName>
    </submittedName>
</protein>
<dbReference type="Gene3D" id="3.40.50.300">
    <property type="entry name" value="P-loop containing nucleotide triphosphate hydrolases"/>
    <property type="match status" value="1"/>
</dbReference>
<proteinExistence type="inferred from homology"/>
<dbReference type="EMBL" id="CP003017">
    <property type="protein sequence ID" value="AEN91798.1"/>
    <property type="molecule type" value="Genomic_DNA"/>
</dbReference>
<dbReference type="GO" id="GO:0016887">
    <property type="term" value="F:ATP hydrolysis activity"/>
    <property type="evidence" value="ECO:0007669"/>
    <property type="project" value="InterPro"/>
</dbReference>
<evidence type="ECO:0000259" key="3">
    <source>
        <dbReference type="Pfam" id="PF00005"/>
    </source>
</evidence>
<dbReference type="SUPFAM" id="SSF52540">
    <property type="entry name" value="P-loop containing nucleoside triphosphate hydrolases"/>
    <property type="match status" value="1"/>
</dbReference>
<organism evidence="4 5">
    <name type="scientific">Priestia megaterium (strain WSH-002)</name>
    <name type="common">Bacillus megaterium</name>
    <dbReference type="NCBI Taxonomy" id="1006007"/>
    <lineage>
        <taxon>Bacteria</taxon>
        <taxon>Bacillati</taxon>
        <taxon>Bacillota</taxon>
        <taxon>Bacilli</taxon>
        <taxon>Bacillales</taxon>
        <taxon>Bacillaceae</taxon>
        <taxon>Priestia</taxon>
    </lineage>
</organism>
<dbReference type="AlphaFoldDB" id="A0A8D3X3R1"/>
<dbReference type="InterPro" id="IPR027417">
    <property type="entry name" value="P-loop_NTPase"/>
</dbReference>
<dbReference type="PANTHER" id="PTHR43166:SF4">
    <property type="entry name" value="PHOSPHONATES IMPORT ATP-BINDING PROTEIN PHNC"/>
    <property type="match status" value="1"/>
</dbReference>
<keyword evidence="2" id="KW-0813">Transport</keyword>
<evidence type="ECO:0000256" key="1">
    <source>
        <dbReference type="ARBA" id="ARBA00005417"/>
    </source>
</evidence>
<dbReference type="InterPro" id="IPR003439">
    <property type="entry name" value="ABC_transporter-like_ATP-bd"/>
</dbReference>